<feature type="region of interest" description="Disordered" evidence="1">
    <location>
        <begin position="1"/>
        <end position="29"/>
    </location>
</feature>
<keyword evidence="2" id="KW-0812">Transmembrane</keyword>
<keyword evidence="2" id="KW-1133">Transmembrane helix</keyword>
<dbReference type="InterPro" id="IPR021134">
    <property type="entry name" value="Bestrophin-like"/>
</dbReference>
<name>A0A7S3Q2D2_9STRA</name>
<protein>
    <submittedName>
        <fullName evidence="3">Uncharacterized protein</fullName>
    </submittedName>
</protein>
<reference evidence="3" key="1">
    <citation type="submission" date="2021-01" db="EMBL/GenBank/DDBJ databases">
        <authorList>
            <person name="Corre E."/>
            <person name="Pelletier E."/>
            <person name="Niang G."/>
            <person name="Scheremetjew M."/>
            <person name="Finn R."/>
            <person name="Kale V."/>
            <person name="Holt S."/>
            <person name="Cochrane G."/>
            <person name="Meng A."/>
            <person name="Brown T."/>
            <person name="Cohen L."/>
        </authorList>
    </citation>
    <scope>NUCLEOTIDE SEQUENCE</scope>
    <source>
        <strain evidence="3">MM31A-1</strain>
    </source>
</reference>
<dbReference type="GO" id="GO:0005254">
    <property type="term" value="F:chloride channel activity"/>
    <property type="evidence" value="ECO:0007669"/>
    <property type="project" value="InterPro"/>
</dbReference>
<feature type="transmembrane region" description="Helical" evidence="2">
    <location>
        <begin position="287"/>
        <end position="304"/>
    </location>
</feature>
<accession>A0A7S3Q2D2</accession>
<feature type="transmembrane region" description="Helical" evidence="2">
    <location>
        <begin position="114"/>
        <end position="140"/>
    </location>
</feature>
<evidence type="ECO:0000256" key="1">
    <source>
        <dbReference type="SAM" id="MobiDB-lite"/>
    </source>
</evidence>
<feature type="transmembrane region" description="Helical" evidence="2">
    <location>
        <begin position="82"/>
        <end position="102"/>
    </location>
</feature>
<dbReference type="EMBL" id="HBIO01010308">
    <property type="protein sequence ID" value="CAE0463145.1"/>
    <property type="molecule type" value="Transcribed_RNA"/>
</dbReference>
<dbReference type="Pfam" id="PF01062">
    <property type="entry name" value="Bestrophin"/>
    <property type="match status" value="1"/>
</dbReference>
<organism evidence="3">
    <name type="scientific">Chaetoceros debilis</name>
    <dbReference type="NCBI Taxonomy" id="122233"/>
    <lineage>
        <taxon>Eukaryota</taxon>
        <taxon>Sar</taxon>
        <taxon>Stramenopiles</taxon>
        <taxon>Ochrophyta</taxon>
        <taxon>Bacillariophyta</taxon>
        <taxon>Coscinodiscophyceae</taxon>
        <taxon>Chaetocerotophycidae</taxon>
        <taxon>Chaetocerotales</taxon>
        <taxon>Chaetocerotaceae</taxon>
        <taxon>Chaetoceros</taxon>
    </lineage>
</organism>
<feature type="transmembrane region" description="Helical" evidence="2">
    <location>
        <begin position="324"/>
        <end position="343"/>
    </location>
</feature>
<evidence type="ECO:0000256" key="2">
    <source>
        <dbReference type="SAM" id="Phobius"/>
    </source>
</evidence>
<gene>
    <name evidence="3" type="ORF">CDEB00056_LOCUS7986</name>
</gene>
<sequence>MSLNASKPTHSFDDKSRPPPAPTLSNRKLRAMGESVRRADGSFGEKQPKWPTLREMEDQRLEILKKVELPFWRILTNIKGTCLTGLFLDPLFWGTMAIYIGVRVTARVSDDDTPIAVALLSKSDINILGGFLSFFLVFFVNQTNTRFLEMYGFSKACMGRTQDVAGLASTQFPQPLAEQIIRHMNAAHIAGYVGLGGPYSRRHFFDHYNNIHTLLTPKELDAISHFDMDSGSDVLKELVTWVQRDIGIARREGHIDSHEAKDLHERILDFRAAMDGIYDYCAQPPHFFYIHFLCLLSAFYLPLFAVDNAYSAGWGTNTDWGIEILNGIIVLMQSVFVIGLRLLGQKMVDPYGDDHEDLSVTSYVEDCLHITNIVRTSVGSDQRFASYAQDSRA</sequence>
<proteinExistence type="predicted"/>
<evidence type="ECO:0000313" key="3">
    <source>
        <dbReference type="EMBL" id="CAE0463145.1"/>
    </source>
</evidence>
<keyword evidence="2" id="KW-0472">Membrane</keyword>
<dbReference type="AlphaFoldDB" id="A0A7S3Q2D2"/>